<dbReference type="EMBL" id="OGTW02000188">
    <property type="protein sequence ID" value="SPS13090.1"/>
    <property type="molecule type" value="Genomic_DNA"/>
</dbReference>
<organism evidence="5 6">
    <name type="scientific">Lactococcus lactis</name>
    <dbReference type="NCBI Taxonomy" id="1358"/>
    <lineage>
        <taxon>Bacteria</taxon>
        <taxon>Bacillati</taxon>
        <taxon>Bacillota</taxon>
        <taxon>Bacilli</taxon>
        <taxon>Lactobacillales</taxon>
        <taxon>Streptococcaceae</taxon>
        <taxon>Lactococcus</taxon>
    </lineage>
</organism>
<dbReference type="InterPro" id="IPR025400">
    <property type="entry name" value="Lin1244/Lin1753-like_N"/>
</dbReference>
<dbReference type="Pfam" id="PF14297">
    <property type="entry name" value="Lin1244_N"/>
    <property type="match status" value="1"/>
</dbReference>
<dbReference type="RefSeq" id="WP_127094206.1">
    <property type="nucleotide sequence ID" value="NZ_CP125965.1"/>
</dbReference>
<proteinExistence type="predicted"/>
<gene>
    <name evidence="5" type="ORF">AMHIJAGA_03059</name>
</gene>
<feature type="compositionally biased region" description="Basic and acidic residues" evidence="1">
    <location>
        <begin position="161"/>
        <end position="181"/>
    </location>
</feature>
<dbReference type="AlphaFoldDB" id="A0A2X0SR36"/>
<evidence type="ECO:0000259" key="2">
    <source>
        <dbReference type="Pfam" id="PF06926"/>
    </source>
</evidence>
<evidence type="ECO:0000256" key="1">
    <source>
        <dbReference type="SAM" id="MobiDB-lite"/>
    </source>
</evidence>
<dbReference type="PANTHER" id="PTHR39196">
    <property type="entry name" value="PRIMOSOME, DNAD SUBUNIT"/>
    <property type="match status" value="1"/>
</dbReference>
<feature type="domain" description="Putative replisome organiser C-terminal" evidence="2">
    <location>
        <begin position="185"/>
        <end position="279"/>
    </location>
</feature>
<dbReference type="Pfam" id="PF06926">
    <property type="entry name" value="Rep_Org_C"/>
    <property type="match status" value="1"/>
</dbReference>
<accession>A0A2X0SR36</accession>
<evidence type="ECO:0000313" key="5">
    <source>
        <dbReference type="EMBL" id="SPS13090.1"/>
    </source>
</evidence>
<feature type="domain" description="Lin1244/Lin1753-like N-terminal" evidence="3">
    <location>
        <begin position="11"/>
        <end position="104"/>
    </location>
</feature>
<name>A0A2X0SR36_9LACT</name>
<evidence type="ECO:0000313" key="6">
    <source>
        <dbReference type="Proteomes" id="UP000279235"/>
    </source>
</evidence>
<sequence length="279" mass="32924">MARPTKQGIDYYPKDVKAKYDTKFKYVESKNSVIARLVIYELWDLIYAENGYFLKFDNIQRVLFLGDLPINDEQLTDILDSCFEIGLFEKSLFDKYQILTSESIQKRYMEAVGRRAKVPIISSYFLLPKNNYRNINLVNDYINSINDDNNLINDNINPQSKVKESKVNKNKEKENKEKENKTRNQEIFSRFFELFSNFNKKNISKRAMALQVFLDLPQFQKDCIVKGADNYIQDYINNHSDDPDGNYSVNPYEFLDNVMFMNYQEEVKADTGYDEELGF</sequence>
<reference evidence="4" key="1">
    <citation type="submission" date="2018-01" db="EMBL/GenBank/DDBJ databases">
        <authorList>
            <person name="Gaut B.S."/>
            <person name="Morton B.R."/>
            <person name="Clegg M.T."/>
            <person name="Duvall M.R."/>
        </authorList>
    </citation>
    <scope>NUCLEOTIDE SEQUENCE</scope>
    <source>
        <strain evidence="4">Lactococcus lactis</strain>
    </source>
</reference>
<evidence type="ECO:0000259" key="3">
    <source>
        <dbReference type="Pfam" id="PF14297"/>
    </source>
</evidence>
<reference evidence="5" key="2">
    <citation type="submission" date="2018-05" db="EMBL/GenBank/DDBJ databases">
        <authorList>
            <person name="Lanie J.A."/>
            <person name="Ng W.-L."/>
            <person name="Kazmierczak K.M."/>
            <person name="Andrzejewski T.M."/>
            <person name="Davidsen T.M."/>
            <person name="Wayne K.J."/>
            <person name="Tettelin H."/>
            <person name="Glass J.I."/>
            <person name="Rusch D."/>
            <person name="Podicherti R."/>
            <person name="Tsui H.-C.T."/>
            <person name="Winkler M.E."/>
        </authorList>
    </citation>
    <scope>NUCLEOTIDE SEQUENCE</scope>
    <source>
        <strain evidence="5">Lactococcus lactis</strain>
    </source>
</reference>
<reference evidence="6" key="3">
    <citation type="submission" date="2018-05" db="EMBL/GenBank/DDBJ databases">
        <authorList>
            <person name="Duru I."/>
        </authorList>
    </citation>
    <scope>NUCLEOTIDE SEQUENCE [LARGE SCALE GENOMIC DNA]</scope>
</reference>
<feature type="region of interest" description="Disordered" evidence="1">
    <location>
        <begin position="153"/>
        <end position="181"/>
    </location>
</feature>
<dbReference type="Proteomes" id="UP000279235">
    <property type="component" value="Unassembled WGS sequence"/>
</dbReference>
<dbReference type="InterPro" id="IPR009696">
    <property type="entry name" value="Rep_Org_C"/>
</dbReference>
<protein>
    <submittedName>
        <fullName evidence="5">Prophage pi3 protein 47, replisome organiser</fullName>
    </submittedName>
</protein>
<dbReference type="PANTHER" id="PTHR39196:SF1">
    <property type="entry name" value="PRIMOSOME, DNAD SUBUNIT"/>
    <property type="match status" value="1"/>
</dbReference>
<evidence type="ECO:0000313" key="4">
    <source>
        <dbReference type="EMBL" id="SPB29541.1"/>
    </source>
</evidence>
<dbReference type="EMBL" id="OGTW01000188">
    <property type="protein sequence ID" value="SPB29541.1"/>
    <property type="molecule type" value="Genomic_DNA"/>
</dbReference>